<dbReference type="Proteomes" id="UP001240250">
    <property type="component" value="Unassembled WGS sequence"/>
</dbReference>
<organism evidence="2 3">
    <name type="scientific">Cellulomonas iranensis</name>
    <dbReference type="NCBI Taxonomy" id="76862"/>
    <lineage>
        <taxon>Bacteria</taxon>
        <taxon>Bacillati</taxon>
        <taxon>Actinomycetota</taxon>
        <taxon>Actinomycetes</taxon>
        <taxon>Micrococcales</taxon>
        <taxon>Cellulomonadaceae</taxon>
        <taxon>Cellulomonas</taxon>
    </lineage>
</organism>
<accession>A0ABU0GJR8</accession>
<dbReference type="EMBL" id="JAUSVM010000001">
    <property type="protein sequence ID" value="MDQ0425610.1"/>
    <property type="molecule type" value="Genomic_DNA"/>
</dbReference>
<evidence type="ECO:0000256" key="1">
    <source>
        <dbReference type="SAM" id="Phobius"/>
    </source>
</evidence>
<dbReference type="RefSeq" id="WP_160309413.1">
    <property type="nucleotide sequence ID" value="NZ_CP194061.1"/>
</dbReference>
<keyword evidence="1" id="KW-0812">Transmembrane</keyword>
<keyword evidence="1" id="KW-1133">Transmembrane helix</keyword>
<dbReference type="Pfam" id="PF09604">
    <property type="entry name" value="Potass_KdpF"/>
    <property type="match status" value="1"/>
</dbReference>
<protein>
    <submittedName>
        <fullName evidence="2">K+-transporting ATPase KdpF subunit</fullName>
    </submittedName>
</protein>
<keyword evidence="1" id="KW-0472">Membrane</keyword>
<reference evidence="2 3" key="1">
    <citation type="submission" date="2023-07" db="EMBL/GenBank/DDBJ databases">
        <title>Sequencing the genomes of 1000 actinobacteria strains.</title>
        <authorList>
            <person name="Klenk H.-P."/>
        </authorList>
    </citation>
    <scope>NUCLEOTIDE SEQUENCE [LARGE SCALE GENOMIC DNA]</scope>
    <source>
        <strain evidence="2 3">DSM 14785</strain>
    </source>
</reference>
<name>A0ABU0GJR8_9CELL</name>
<sequence>MSGETVAALVVAVGLAAYLLRALLHPERR</sequence>
<keyword evidence="3" id="KW-1185">Reference proteome</keyword>
<evidence type="ECO:0000313" key="3">
    <source>
        <dbReference type="Proteomes" id="UP001240250"/>
    </source>
</evidence>
<dbReference type="InterPro" id="IPR011726">
    <property type="entry name" value="KdpF"/>
</dbReference>
<evidence type="ECO:0000313" key="2">
    <source>
        <dbReference type="EMBL" id="MDQ0425610.1"/>
    </source>
</evidence>
<dbReference type="NCBIfam" id="TIGR02115">
    <property type="entry name" value="potass_kdpF"/>
    <property type="match status" value="1"/>
</dbReference>
<gene>
    <name evidence="2" type="ORF">JO380_001991</name>
</gene>
<feature type="transmembrane region" description="Helical" evidence="1">
    <location>
        <begin position="6"/>
        <end position="24"/>
    </location>
</feature>
<comment type="caution">
    <text evidence="2">The sequence shown here is derived from an EMBL/GenBank/DDBJ whole genome shotgun (WGS) entry which is preliminary data.</text>
</comment>
<proteinExistence type="predicted"/>